<dbReference type="GO" id="GO:0035591">
    <property type="term" value="F:signaling adaptor activity"/>
    <property type="evidence" value="ECO:0007669"/>
    <property type="project" value="TreeGrafter"/>
</dbReference>
<dbReference type="InterPro" id="IPR052574">
    <property type="entry name" value="CDIRP"/>
</dbReference>
<organism evidence="4 5">
    <name type="scientific">Hallella bergensis DSM 17361</name>
    <dbReference type="NCBI Taxonomy" id="585502"/>
    <lineage>
        <taxon>Bacteria</taxon>
        <taxon>Pseudomonadati</taxon>
        <taxon>Bacteroidota</taxon>
        <taxon>Bacteroidia</taxon>
        <taxon>Bacteroidales</taxon>
        <taxon>Prevotellaceae</taxon>
        <taxon>Hallella</taxon>
    </lineage>
</organism>
<gene>
    <name evidence="4" type="ORF">HMPREF0645_1261</name>
</gene>
<dbReference type="AlphaFoldDB" id="D1PWC6"/>
<keyword evidence="2" id="KW-0677">Repeat</keyword>
<dbReference type="InterPro" id="IPR032675">
    <property type="entry name" value="LRR_dom_sf"/>
</dbReference>
<dbReference type="SUPFAM" id="SSF52058">
    <property type="entry name" value="L domain-like"/>
    <property type="match status" value="1"/>
</dbReference>
<dbReference type="EMBL" id="ACKS01000055">
    <property type="protein sequence ID" value="EFA44314.1"/>
    <property type="molecule type" value="Genomic_DNA"/>
</dbReference>
<dbReference type="PANTHER" id="PTHR47566">
    <property type="match status" value="1"/>
</dbReference>
<evidence type="ECO:0000256" key="2">
    <source>
        <dbReference type="ARBA" id="ARBA00022737"/>
    </source>
</evidence>
<dbReference type="Gene3D" id="3.80.10.10">
    <property type="entry name" value="Ribonuclease Inhibitor"/>
    <property type="match status" value="1"/>
</dbReference>
<keyword evidence="1" id="KW-0433">Leucine-rich repeat</keyword>
<keyword evidence="3" id="KW-0732">Signal</keyword>
<evidence type="ECO:0000313" key="5">
    <source>
        <dbReference type="Proteomes" id="UP000003160"/>
    </source>
</evidence>
<dbReference type="Proteomes" id="UP000003160">
    <property type="component" value="Unassembled WGS sequence"/>
</dbReference>
<feature type="chain" id="PRO_5003026690" evidence="3">
    <location>
        <begin position="21"/>
        <end position="383"/>
    </location>
</feature>
<keyword evidence="5" id="KW-1185">Reference proteome</keyword>
<name>D1PWC6_9BACT</name>
<comment type="caution">
    <text evidence="4">The sequence shown here is derived from an EMBL/GenBank/DDBJ whole genome shotgun (WGS) entry which is preliminary data.</text>
</comment>
<sequence>MRKLYFLFFLCFVMIGSVYAEPSKGVVKFKSNKYVPGGSKLKGFRIEMLIKDESSHGSDDDTRAPKIGQDVTVEGGELELAMPEGVADQKFNLWVKAPEVIIHGNLVELSVAKGEITEIDISGCPELYSLRVTENPLGNIDVRKNVKLGQLWASSCPNITSIDVSKNTNLNSLSVQGCNLSSLVLDNLSLLTNVFAGENPNLGHIDVSSLPLLEELWVNGNGMTSLDVSMNPKLKHLECSRNRLRGLSVANNPDLIFLSVWDNDLNGTEMDALISTLVKETGFKKREFCVFNERSSHPNVCTKAQVQAVSERGWQAKHAVWRRFLGEEYFVWEEYAGADDPTGITLPKDGSKHDVWYDLQGRRISKPSVAGLYICNGKKVIVR</sequence>
<accession>D1PWC6</accession>
<protein>
    <submittedName>
        <fullName evidence="4">Leucine Rich Repeat protein</fullName>
    </submittedName>
</protein>
<evidence type="ECO:0000313" key="4">
    <source>
        <dbReference type="EMBL" id="EFA44314.1"/>
    </source>
</evidence>
<proteinExistence type="predicted"/>
<dbReference type="PANTHER" id="PTHR47566:SF1">
    <property type="entry name" value="PROTEIN NUD1"/>
    <property type="match status" value="1"/>
</dbReference>
<evidence type="ECO:0000256" key="1">
    <source>
        <dbReference type="ARBA" id="ARBA00022614"/>
    </source>
</evidence>
<reference evidence="4 5" key="1">
    <citation type="submission" date="2009-10" db="EMBL/GenBank/DDBJ databases">
        <authorList>
            <person name="Qin X."/>
            <person name="Bachman B."/>
            <person name="Battles P."/>
            <person name="Bell A."/>
            <person name="Bess C."/>
            <person name="Bickham C."/>
            <person name="Chaboub L."/>
            <person name="Chen D."/>
            <person name="Coyle M."/>
            <person name="Deiros D.R."/>
            <person name="Dinh H."/>
            <person name="Forbes L."/>
            <person name="Fowler G."/>
            <person name="Francisco L."/>
            <person name="Fu Q."/>
            <person name="Gubbala S."/>
            <person name="Hale W."/>
            <person name="Han Y."/>
            <person name="Hemphill L."/>
            <person name="Highlander S.K."/>
            <person name="Hirani K."/>
            <person name="Hogues M."/>
            <person name="Jackson L."/>
            <person name="Jakkamsetti A."/>
            <person name="Javaid M."/>
            <person name="Jiang H."/>
            <person name="Korchina V."/>
            <person name="Kovar C."/>
            <person name="Lara F."/>
            <person name="Lee S."/>
            <person name="Mata R."/>
            <person name="Mathew T."/>
            <person name="Moen C."/>
            <person name="Morales K."/>
            <person name="Munidasa M."/>
            <person name="Nazareth L."/>
            <person name="Ngo R."/>
            <person name="Nguyen L."/>
            <person name="Okwuonu G."/>
            <person name="Ongeri F."/>
            <person name="Patil S."/>
            <person name="Petrosino J."/>
            <person name="Pham C."/>
            <person name="Pham P."/>
            <person name="Pu L.-L."/>
            <person name="Puazo M."/>
            <person name="Raj R."/>
            <person name="Reid J."/>
            <person name="Rouhana J."/>
            <person name="Saada N."/>
            <person name="Shang Y."/>
            <person name="Simmons D."/>
            <person name="Thornton R."/>
            <person name="Warren J."/>
            <person name="Weissenberger G."/>
            <person name="Zhang J."/>
            <person name="Zhang L."/>
            <person name="Zhou C."/>
            <person name="Zhu D."/>
            <person name="Muzny D."/>
            <person name="Worley K."/>
            <person name="Gibbs R."/>
        </authorList>
    </citation>
    <scope>NUCLEOTIDE SEQUENCE [LARGE SCALE GENOMIC DNA]</scope>
    <source>
        <strain evidence="4 5">DSM 17361</strain>
    </source>
</reference>
<evidence type="ECO:0000256" key="3">
    <source>
        <dbReference type="SAM" id="SignalP"/>
    </source>
</evidence>
<dbReference type="HOGENOM" id="CLU_735411_0_0_10"/>
<feature type="signal peptide" evidence="3">
    <location>
        <begin position="1"/>
        <end position="20"/>
    </location>
</feature>
<dbReference type="eggNOG" id="COG4886">
    <property type="taxonomic scope" value="Bacteria"/>
</dbReference>